<accession>A0A395LVV5</accession>
<gene>
    <name evidence="9" type="ORF">D0433_14145</name>
</gene>
<feature type="transmembrane region" description="Helical" evidence="7">
    <location>
        <begin position="405"/>
        <end position="427"/>
    </location>
</feature>
<proteinExistence type="predicted"/>
<evidence type="ECO:0000256" key="7">
    <source>
        <dbReference type="SAM" id="Phobius"/>
    </source>
</evidence>
<keyword evidence="5 7" id="KW-1133">Transmembrane helix</keyword>
<keyword evidence="4 7" id="KW-0812">Transmembrane</keyword>
<sequence length="436" mass="46766">MGKPYFSEKTRFALPKSGLRRTAWLSTLTLFFRSTFSALKHRDYRLLWIGAFLSNIGTWIQKVGQPWLILSLTGSPLLLGLDGFMQDIPLLMLLLVGGAISDRFDKRKILIFSQIVQGSSALLIAVLITIGHIDVWTVIVLSFIVGCVQSLSTPAYLSALPSLVSQEHISNAIALNSMQFNLSRFIGPAIGGVVIASLGVAWCFGFNALSYLALLIVLPLIHFPETATAEVASRSLSESIKEGVQEVRQRPELFSVVIVVFFVSFFAGPILNFIPVITKENLGAEAGGFSLMLSAFGAGAVLGALRVAALKNTANRHYIVMLASGTLAITVLGVSLSKVFILSLGLMFVGGFAFVSCGSVGNTIMQMGVSEHLRGRVISIYATAFRGGLPLGSLVTGVVSEHFGASLALMLNALLLLGVLWTVWQVFSLASLTAHD</sequence>
<comment type="caution">
    <text evidence="9">The sequence shown here is derived from an EMBL/GenBank/DDBJ whole genome shotgun (WGS) entry which is preliminary data.</text>
</comment>
<dbReference type="InterPro" id="IPR020846">
    <property type="entry name" value="MFS_dom"/>
</dbReference>
<keyword evidence="2" id="KW-0813">Transport</keyword>
<evidence type="ECO:0000259" key="8">
    <source>
        <dbReference type="PROSITE" id="PS50850"/>
    </source>
</evidence>
<name>A0A395LVV5_9BACT</name>
<evidence type="ECO:0000256" key="6">
    <source>
        <dbReference type="ARBA" id="ARBA00023136"/>
    </source>
</evidence>
<evidence type="ECO:0000256" key="4">
    <source>
        <dbReference type="ARBA" id="ARBA00022692"/>
    </source>
</evidence>
<dbReference type="PANTHER" id="PTHR23513">
    <property type="entry name" value="INTEGRAL MEMBRANE EFFLUX PROTEIN-RELATED"/>
    <property type="match status" value="1"/>
</dbReference>
<feature type="transmembrane region" description="Helical" evidence="7">
    <location>
        <begin position="253"/>
        <end position="274"/>
    </location>
</feature>
<evidence type="ECO:0000256" key="3">
    <source>
        <dbReference type="ARBA" id="ARBA00022475"/>
    </source>
</evidence>
<reference evidence="9 10" key="1">
    <citation type="journal article" date="2011" name="ISME J.">
        <title>Community ecology of hot spring cyanobacterial mats: predominant populations and their functional potential.</title>
        <authorList>
            <person name="Klatt C.G."/>
            <person name="Wood J.M."/>
            <person name="Rusch D.B."/>
            <person name="Bateson M.M."/>
            <person name="Hamamura N."/>
            <person name="Heidelberg J.F."/>
            <person name="Grossman A.R."/>
            <person name="Bhaya D."/>
            <person name="Cohan F.M."/>
            <person name="Kuhl M."/>
            <person name="Bryant D.A."/>
            <person name="Ward D.M."/>
        </authorList>
    </citation>
    <scope>NUCLEOTIDE SEQUENCE [LARGE SCALE GENOMIC DNA]</scope>
    <source>
        <strain evidence="9">OS</strain>
    </source>
</reference>
<evidence type="ECO:0000256" key="1">
    <source>
        <dbReference type="ARBA" id="ARBA00004651"/>
    </source>
</evidence>
<keyword evidence="6 7" id="KW-0472">Membrane</keyword>
<evidence type="ECO:0000256" key="2">
    <source>
        <dbReference type="ARBA" id="ARBA00022448"/>
    </source>
</evidence>
<feature type="transmembrane region" description="Helical" evidence="7">
    <location>
        <begin position="317"/>
        <end position="334"/>
    </location>
</feature>
<dbReference type="CDD" id="cd06173">
    <property type="entry name" value="MFS_MefA_like"/>
    <property type="match status" value="1"/>
</dbReference>
<dbReference type="EMBL" id="PHFL01000073">
    <property type="protein sequence ID" value="RFM22843.1"/>
    <property type="molecule type" value="Genomic_DNA"/>
</dbReference>
<dbReference type="InterPro" id="IPR036259">
    <property type="entry name" value="MFS_trans_sf"/>
</dbReference>
<evidence type="ECO:0000256" key="5">
    <source>
        <dbReference type="ARBA" id="ARBA00022989"/>
    </source>
</evidence>
<dbReference type="PANTHER" id="PTHR23513:SF11">
    <property type="entry name" value="STAPHYLOFERRIN A TRANSPORTER"/>
    <property type="match status" value="1"/>
</dbReference>
<dbReference type="GO" id="GO:0005886">
    <property type="term" value="C:plasma membrane"/>
    <property type="evidence" value="ECO:0007669"/>
    <property type="project" value="UniProtKB-SubCell"/>
</dbReference>
<dbReference type="AlphaFoldDB" id="A0A395LVV5"/>
<organism evidence="9 10">
    <name type="scientific">Candidatus Thermochlorobacter aerophilus</name>
    <dbReference type="NCBI Taxonomy" id="1868324"/>
    <lineage>
        <taxon>Bacteria</taxon>
        <taxon>Pseudomonadati</taxon>
        <taxon>Chlorobiota</taxon>
        <taxon>Chlorobiia</taxon>
        <taxon>Chlorobiales</taxon>
        <taxon>Candidatus Thermochlorobacteriaceae</taxon>
        <taxon>Candidatus Thermochlorobacter</taxon>
    </lineage>
</organism>
<feature type="transmembrane region" description="Helical" evidence="7">
    <location>
        <begin position="340"/>
        <end position="365"/>
    </location>
</feature>
<feature type="domain" description="Major facilitator superfamily (MFS) profile" evidence="8">
    <location>
        <begin position="43"/>
        <end position="430"/>
    </location>
</feature>
<dbReference type="SUPFAM" id="SSF103473">
    <property type="entry name" value="MFS general substrate transporter"/>
    <property type="match status" value="1"/>
</dbReference>
<dbReference type="Proteomes" id="UP000266389">
    <property type="component" value="Unassembled WGS sequence"/>
</dbReference>
<comment type="subcellular location">
    <subcellularLocation>
        <location evidence="1">Cell membrane</location>
        <topology evidence="1">Multi-pass membrane protein</topology>
    </subcellularLocation>
</comment>
<evidence type="ECO:0000313" key="10">
    <source>
        <dbReference type="Proteomes" id="UP000266389"/>
    </source>
</evidence>
<feature type="transmembrane region" description="Helical" evidence="7">
    <location>
        <begin position="77"/>
        <end position="97"/>
    </location>
</feature>
<feature type="transmembrane region" description="Helical" evidence="7">
    <location>
        <begin position="377"/>
        <end position="399"/>
    </location>
</feature>
<dbReference type="Gene3D" id="1.20.1250.20">
    <property type="entry name" value="MFS general substrate transporter like domains"/>
    <property type="match status" value="1"/>
</dbReference>
<evidence type="ECO:0000313" key="9">
    <source>
        <dbReference type="EMBL" id="RFM22843.1"/>
    </source>
</evidence>
<protein>
    <submittedName>
        <fullName evidence="9">MFS transporter</fullName>
    </submittedName>
</protein>
<dbReference type="GO" id="GO:0022857">
    <property type="term" value="F:transmembrane transporter activity"/>
    <property type="evidence" value="ECO:0007669"/>
    <property type="project" value="InterPro"/>
</dbReference>
<dbReference type="Pfam" id="PF05977">
    <property type="entry name" value="MFS_3"/>
    <property type="match status" value="1"/>
</dbReference>
<feature type="transmembrane region" description="Helical" evidence="7">
    <location>
        <begin position="185"/>
        <end position="205"/>
    </location>
</feature>
<dbReference type="InterPro" id="IPR010290">
    <property type="entry name" value="TM_effector"/>
</dbReference>
<keyword evidence="3" id="KW-1003">Cell membrane</keyword>
<dbReference type="PROSITE" id="PS50850">
    <property type="entry name" value="MFS"/>
    <property type="match status" value="1"/>
</dbReference>
<feature type="transmembrane region" description="Helical" evidence="7">
    <location>
        <begin position="286"/>
        <end position="305"/>
    </location>
</feature>